<proteinExistence type="predicted"/>
<organism evidence="1 2">
    <name type="scientific">Pilimelia columellifera subsp. columellifera</name>
    <dbReference type="NCBI Taxonomy" id="706583"/>
    <lineage>
        <taxon>Bacteria</taxon>
        <taxon>Bacillati</taxon>
        <taxon>Actinomycetota</taxon>
        <taxon>Actinomycetes</taxon>
        <taxon>Micromonosporales</taxon>
        <taxon>Micromonosporaceae</taxon>
        <taxon>Pilimelia</taxon>
    </lineage>
</organism>
<dbReference type="RefSeq" id="WP_344173973.1">
    <property type="nucleotide sequence ID" value="NZ_BAAARY010000020.1"/>
</dbReference>
<comment type="caution">
    <text evidence="1">The sequence shown here is derived from an EMBL/GenBank/DDBJ whole genome shotgun (WGS) entry which is preliminary data.</text>
</comment>
<name>A0ABN3NQN3_9ACTN</name>
<reference evidence="1 2" key="1">
    <citation type="journal article" date="2019" name="Int. J. Syst. Evol. Microbiol.">
        <title>The Global Catalogue of Microorganisms (GCM) 10K type strain sequencing project: providing services to taxonomists for standard genome sequencing and annotation.</title>
        <authorList>
            <consortium name="The Broad Institute Genomics Platform"/>
            <consortium name="The Broad Institute Genome Sequencing Center for Infectious Disease"/>
            <person name="Wu L."/>
            <person name="Ma J."/>
        </authorList>
    </citation>
    <scope>NUCLEOTIDE SEQUENCE [LARGE SCALE GENOMIC DNA]</scope>
    <source>
        <strain evidence="1 2">JCM 3367</strain>
    </source>
</reference>
<evidence type="ECO:0000313" key="2">
    <source>
        <dbReference type="Proteomes" id="UP001499978"/>
    </source>
</evidence>
<evidence type="ECO:0000313" key="1">
    <source>
        <dbReference type="EMBL" id="GAA2530368.1"/>
    </source>
</evidence>
<gene>
    <name evidence="1" type="ORF">GCM10010201_32270</name>
</gene>
<keyword evidence="2" id="KW-1185">Reference proteome</keyword>
<dbReference type="Proteomes" id="UP001499978">
    <property type="component" value="Unassembled WGS sequence"/>
</dbReference>
<sequence>MLDIRAVLDKTFESAHYRFHSTNATTDPGGPVIRSHGYVDLASETAAAVTEAPTAEDPNGAIFSFLLQNRLYLDIDLVEGDTDGVPVDGLLGVEAGALTWLYGARDIQEQADPATVNCTIDGTLAIAQAPAHLASAMRASDLSSVLTGRAGSGRVTITDDRISAVELTIPTEDGVDLLVSLSLEPTSPRRVDLAEVTGKRSPRDLFEEICADRGDESDR</sequence>
<dbReference type="EMBL" id="BAAARY010000020">
    <property type="protein sequence ID" value="GAA2530368.1"/>
    <property type="molecule type" value="Genomic_DNA"/>
</dbReference>
<accession>A0ABN3NQN3</accession>
<protein>
    <submittedName>
        <fullName evidence="1">Uncharacterized protein</fullName>
    </submittedName>
</protein>